<protein>
    <submittedName>
        <fullName evidence="3">Heterokaryon incompatibility protein-domain-containing protein</fullName>
    </submittedName>
</protein>
<dbReference type="PANTHER" id="PTHR10622:SF10">
    <property type="entry name" value="HET DOMAIN-CONTAINING PROTEIN"/>
    <property type="match status" value="1"/>
</dbReference>
<evidence type="ECO:0000313" key="4">
    <source>
        <dbReference type="Proteomes" id="UP001465668"/>
    </source>
</evidence>
<dbReference type="InterPro" id="IPR010730">
    <property type="entry name" value="HET"/>
</dbReference>
<feature type="compositionally biased region" description="Basic residues" evidence="1">
    <location>
        <begin position="14"/>
        <end position="25"/>
    </location>
</feature>
<keyword evidence="4" id="KW-1185">Reference proteome</keyword>
<name>A0ABR2XR23_9PEZI</name>
<comment type="caution">
    <text evidence="3">The sequence shown here is derived from an EMBL/GenBank/DDBJ whole genome shotgun (WGS) entry which is preliminary data.</text>
</comment>
<dbReference type="EMBL" id="JARVKM010000029">
    <property type="protein sequence ID" value="KAK9776228.1"/>
    <property type="molecule type" value="Genomic_DNA"/>
</dbReference>
<feature type="region of interest" description="Disordered" evidence="1">
    <location>
        <begin position="1"/>
        <end position="25"/>
    </location>
</feature>
<accession>A0ABR2XR23</accession>
<dbReference type="PANTHER" id="PTHR10622">
    <property type="entry name" value="HET DOMAIN-CONTAINING PROTEIN"/>
    <property type="match status" value="1"/>
</dbReference>
<evidence type="ECO:0000256" key="1">
    <source>
        <dbReference type="SAM" id="MobiDB-lite"/>
    </source>
</evidence>
<gene>
    <name evidence="3" type="ORF">SCAR479_07134</name>
</gene>
<reference evidence="3 4" key="1">
    <citation type="submission" date="2024-02" db="EMBL/GenBank/DDBJ databases">
        <title>First draft genome assembly of two strains of Seiridium cardinale.</title>
        <authorList>
            <person name="Emiliani G."/>
            <person name="Scali E."/>
        </authorList>
    </citation>
    <scope>NUCLEOTIDE SEQUENCE [LARGE SCALE GENOMIC DNA]</scope>
    <source>
        <strain evidence="3 4">BM-138-000479</strain>
    </source>
</reference>
<evidence type="ECO:0000313" key="3">
    <source>
        <dbReference type="EMBL" id="KAK9776228.1"/>
    </source>
</evidence>
<dbReference type="Proteomes" id="UP001465668">
    <property type="component" value="Unassembled WGS sequence"/>
</dbReference>
<evidence type="ECO:0000259" key="2">
    <source>
        <dbReference type="Pfam" id="PF06985"/>
    </source>
</evidence>
<organism evidence="3 4">
    <name type="scientific">Seiridium cardinale</name>
    <dbReference type="NCBI Taxonomy" id="138064"/>
    <lineage>
        <taxon>Eukaryota</taxon>
        <taxon>Fungi</taxon>
        <taxon>Dikarya</taxon>
        <taxon>Ascomycota</taxon>
        <taxon>Pezizomycotina</taxon>
        <taxon>Sordariomycetes</taxon>
        <taxon>Xylariomycetidae</taxon>
        <taxon>Amphisphaeriales</taxon>
        <taxon>Sporocadaceae</taxon>
        <taxon>Seiridium</taxon>
    </lineage>
</organism>
<dbReference type="Pfam" id="PF06985">
    <property type="entry name" value="HET"/>
    <property type="match status" value="1"/>
</dbReference>
<proteinExistence type="predicted"/>
<sequence>MASARAPRAGAHHDSHHHLGRKLQHIRGKDGRIAVGIGWRLLNAKTLRLEDFSSQPPPYAILSHTWGSDEISFQEIHTARSGPVVKAGLVKIEKACVQALNRSLGYIWVDTCCIDKTSSAELSEAINSIWQQRLAAKPMVNGWLDPLQELLAPSHVIFFTRDWQVLGTKQDLSKTISDISGIDSYYLLKPAFCIREASIAERMYWAARRMTTRVEDIAYCLMGVFDVNMPLLYGEGERAFTRLQIAVIANSGDQSIFAWGDHERDTWHKNRARLLALSPAEFLRSGGKIVPFYGRLSFLPYTLTNTGPHIQVPLYTHGNTAWAVLRCRPLNDFSHAYAIGLRRHPDGTYERAMPNTLLVDYRLWRRYSVKSIYIRLNPLVHHNSREPGWSFVFRHLPPGFEVREVYPTVSWLNERQVYAGSSDNHSTLWKDETRLAKLSSEESGSFLIVLQAVRSKIGGQLPDILIAEMPSNTLAKLANSWTELQPRKAVTLAGEFRLTVEDYPEMVLWQNVFVIDIHLEQNKEVCVRSSFVARLMNFLTYCVTFIAFGVLDSPPTRQARIWLSISGALCACRSPASLGTSSPALGHPFINILVLMQTYVAALDLVKNSF</sequence>
<feature type="domain" description="Heterokaryon incompatibility" evidence="2">
    <location>
        <begin position="59"/>
        <end position="128"/>
    </location>
</feature>